<feature type="transmembrane region" description="Helical" evidence="5">
    <location>
        <begin position="41"/>
        <end position="62"/>
    </location>
</feature>
<feature type="transmembrane region" description="Helical" evidence="5">
    <location>
        <begin position="12"/>
        <end position="35"/>
    </location>
</feature>
<feature type="transmembrane region" description="Helical" evidence="5">
    <location>
        <begin position="98"/>
        <end position="117"/>
    </location>
</feature>
<dbReference type="EMBL" id="KF900339">
    <property type="protein sequence ID" value="AIE91474.1"/>
    <property type="molecule type" value="Genomic_DNA"/>
</dbReference>
<evidence type="ECO:0000256" key="3">
    <source>
        <dbReference type="ARBA" id="ARBA00022989"/>
    </source>
</evidence>
<feature type="transmembrane region" description="Helical" evidence="5">
    <location>
        <begin position="183"/>
        <end position="200"/>
    </location>
</feature>
<reference evidence="7" key="1">
    <citation type="journal article" date="2014" name="Genome Biol. Evol.">
        <title>Pangenome evidence for extensive interdomain horizontal transfer affecting lineage core and shell genes in uncultured planktonic thaumarchaeota and euryarchaeota.</title>
        <authorList>
            <person name="Deschamps P."/>
            <person name="Zivanovic Y."/>
            <person name="Moreira D."/>
            <person name="Rodriguez-Valera F."/>
            <person name="Lopez-Garcia P."/>
        </authorList>
    </citation>
    <scope>NUCLEOTIDE SEQUENCE</scope>
</reference>
<dbReference type="InterPro" id="IPR037185">
    <property type="entry name" value="EmrE-like"/>
</dbReference>
<keyword evidence="4 5" id="KW-0472">Membrane</keyword>
<evidence type="ECO:0000256" key="2">
    <source>
        <dbReference type="ARBA" id="ARBA00022692"/>
    </source>
</evidence>
<dbReference type="PANTHER" id="PTHR22911:SF6">
    <property type="entry name" value="SOLUTE CARRIER FAMILY 35 MEMBER G1"/>
    <property type="match status" value="1"/>
</dbReference>
<dbReference type="Pfam" id="PF00892">
    <property type="entry name" value="EamA"/>
    <property type="match status" value="2"/>
</dbReference>
<dbReference type="AlphaFoldDB" id="A0A075FJJ3"/>
<feature type="domain" description="EamA" evidence="6">
    <location>
        <begin position="14"/>
        <end position="143"/>
    </location>
</feature>
<dbReference type="GO" id="GO:0016020">
    <property type="term" value="C:membrane"/>
    <property type="evidence" value="ECO:0007669"/>
    <property type="project" value="UniProtKB-SubCell"/>
</dbReference>
<sequence length="295" mass="31185">MAESELTSESPRAAVLWMIFGSFCFGTMNALVKWTSVHADVWMIIMVRSAVIAFAVAAFASSRGISLRINNRRTMFLRCAVGLTAMILYFTALGRIPIGQAVTLQYTAPLFVALLSGRVLAERVSAGIAFLVITAFAGIVLIVSPELGKVEPDALLALGSGFFAAFAYMYVRELRTTDSPTSVVFWFAAASVAGSVVQAAPDLFSLDTKTLAALVGIGIGAGGGQVGITMAYQKANAAWVSAFSYLTVIVATFYGFTVFGETLSTADWIGGLLIVGSGVALVFMVPSADEKTTQY</sequence>
<feature type="domain" description="EamA" evidence="6">
    <location>
        <begin position="154"/>
        <end position="282"/>
    </location>
</feature>
<feature type="transmembrane region" description="Helical" evidence="5">
    <location>
        <begin position="239"/>
        <end position="256"/>
    </location>
</feature>
<evidence type="ECO:0000313" key="7">
    <source>
        <dbReference type="EMBL" id="AIE91474.1"/>
    </source>
</evidence>
<evidence type="ECO:0000256" key="5">
    <source>
        <dbReference type="SAM" id="Phobius"/>
    </source>
</evidence>
<protein>
    <submittedName>
        <fullName evidence="7">Putative integral membrane protein</fullName>
    </submittedName>
</protein>
<keyword evidence="2 5" id="KW-0812">Transmembrane</keyword>
<organism evidence="7">
    <name type="scientific">uncultured marine group II/III euryarchaeote AD1000_11_G05</name>
    <dbReference type="NCBI Taxonomy" id="1457723"/>
    <lineage>
        <taxon>Archaea</taxon>
        <taxon>Methanobacteriati</taxon>
        <taxon>Methanobacteriota</taxon>
        <taxon>environmental samples</taxon>
    </lineage>
</organism>
<accession>A0A075FJJ3</accession>
<feature type="transmembrane region" description="Helical" evidence="5">
    <location>
        <begin position="154"/>
        <end position="171"/>
    </location>
</feature>
<feature type="transmembrane region" description="Helical" evidence="5">
    <location>
        <begin position="212"/>
        <end position="232"/>
    </location>
</feature>
<comment type="subcellular location">
    <subcellularLocation>
        <location evidence="1">Membrane</location>
        <topology evidence="1">Multi-pass membrane protein</topology>
    </subcellularLocation>
</comment>
<feature type="transmembrane region" description="Helical" evidence="5">
    <location>
        <begin position="74"/>
        <end position="92"/>
    </location>
</feature>
<dbReference type="InterPro" id="IPR000620">
    <property type="entry name" value="EamA_dom"/>
</dbReference>
<proteinExistence type="predicted"/>
<dbReference type="SUPFAM" id="SSF103481">
    <property type="entry name" value="Multidrug resistance efflux transporter EmrE"/>
    <property type="match status" value="2"/>
</dbReference>
<feature type="transmembrane region" description="Helical" evidence="5">
    <location>
        <begin position="268"/>
        <end position="285"/>
    </location>
</feature>
<evidence type="ECO:0000259" key="6">
    <source>
        <dbReference type="Pfam" id="PF00892"/>
    </source>
</evidence>
<dbReference type="PANTHER" id="PTHR22911">
    <property type="entry name" value="ACYL-MALONYL CONDENSING ENZYME-RELATED"/>
    <property type="match status" value="1"/>
</dbReference>
<evidence type="ECO:0000256" key="1">
    <source>
        <dbReference type="ARBA" id="ARBA00004141"/>
    </source>
</evidence>
<feature type="transmembrane region" description="Helical" evidence="5">
    <location>
        <begin position="124"/>
        <end position="142"/>
    </location>
</feature>
<name>A0A075FJJ3_9EURY</name>
<keyword evidence="3 5" id="KW-1133">Transmembrane helix</keyword>
<evidence type="ECO:0000256" key="4">
    <source>
        <dbReference type="ARBA" id="ARBA00023136"/>
    </source>
</evidence>